<accession>A0A1Y6CN30</accession>
<dbReference type="RefSeq" id="WP_132324991.1">
    <property type="nucleotide sequence ID" value="NZ_FWZT01000030.1"/>
</dbReference>
<keyword evidence="4" id="KW-1185">Reference proteome</keyword>
<dbReference type="Gene3D" id="3.30.360.10">
    <property type="entry name" value="Dihydrodipicolinate Reductase, domain 2"/>
    <property type="match status" value="1"/>
</dbReference>
<evidence type="ECO:0000259" key="2">
    <source>
        <dbReference type="Pfam" id="PF22725"/>
    </source>
</evidence>
<reference evidence="4" key="1">
    <citation type="submission" date="2017-04" db="EMBL/GenBank/DDBJ databases">
        <authorList>
            <person name="Varghese N."/>
            <person name="Submissions S."/>
        </authorList>
    </citation>
    <scope>NUCLEOTIDE SEQUENCE [LARGE SCALE GENOMIC DNA]</scope>
    <source>
        <strain evidence="4">RKEM611</strain>
    </source>
</reference>
<dbReference type="Pfam" id="PF22725">
    <property type="entry name" value="GFO_IDH_MocA_C3"/>
    <property type="match status" value="1"/>
</dbReference>
<proteinExistence type="predicted"/>
<gene>
    <name evidence="3" type="ORF">SAMN06296036_13027</name>
</gene>
<dbReference type="Proteomes" id="UP000192907">
    <property type="component" value="Unassembled WGS sequence"/>
</dbReference>
<dbReference type="InterPro" id="IPR036291">
    <property type="entry name" value="NAD(P)-bd_dom_sf"/>
</dbReference>
<dbReference type="SUPFAM" id="SSF51735">
    <property type="entry name" value="NAD(P)-binding Rossmann-fold domains"/>
    <property type="match status" value="1"/>
</dbReference>
<dbReference type="AlphaFoldDB" id="A0A1Y6CN30"/>
<dbReference type="GO" id="GO:0000166">
    <property type="term" value="F:nucleotide binding"/>
    <property type="evidence" value="ECO:0007669"/>
    <property type="project" value="InterPro"/>
</dbReference>
<dbReference type="InterPro" id="IPR055170">
    <property type="entry name" value="GFO_IDH_MocA-like_dom"/>
</dbReference>
<dbReference type="SUPFAM" id="SSF55347">
    <property type="entry name" value="Glyceraldehyde-3-phosphate dehydrogenase-like, C-terminal domain"/>
    <property type="match status" value="1"/>
</dbReference>
<dbReference type="EMBL" id="FWZT01000030">
    <property type="protein sequence ID" value="SMF76397.1"/>
    <property type="molecule type" value="Genomic_DNA"/>
</dbReference>
<sequence>MRQLKAALVGMGNMGRNHLRVLNESDAFSLKAIVEPNPPSPLPRLREPLAWLDSIEDLKSLDLDCVIVATPTETHYEIVKKLIPMGWHILVEKPAASTYEQAQELTKLAAERGVFLAVGNIERCNPVVSKLKKVLEEGVIGTPVHLNATRGGAFPNSVKPGNNVILDLAVHDLDVFRLLLGPLAVQGSVAHATALPGILDTAEVTVANGEGITGAVHVNWLSPQKIREIRVTGTKGVCIVDYIGQTCRVFGRDLAEDNLRSAGEFEIHDHPFCTLAEFHVEPGEPLKVQLEQWQRCLEKQDHNLATGDQLSESVALAEQSIVLAQGGLEPGFFKADAWKPHFSADRQPLPN</sequence>
<dbReference type="PANTHER" id="PTHR43377:SF1">
    <property type="entry name" value="BILIVERDIN REDUCTASE A"/>
    <property type="match status" value="1"/>
</dbReference>
<protein>
    <submittedName>
        <fullName evidence="3">UDP-N-acetylglucosamine 3-dehydrogenase</fullName>
    </submittedName>
</protein>
<name>A0A1Y6CN30_9BACT</name>
<feature type="domain" description="Gfo/Idh/MocA-like oxidoreductase N-terminal" evidence="1">
    <location>
        <begin position="5"/>
        <end position="119"/>
    </location>
</feature>
<evidence type="ECO:0000313" key="3">
    <source>
        <dbReference type="EMBL" id="SMF76397.1"/>
    </source>
</evidence>
<dbReference type="InterPro" id="IPR051450">
    <property type="entry name" value="Gfo/Idh/MocA_Oxidoreductases"/>
</dbReference>
<feature type="domain" description="GFO/IDH/MocA-like oxidoreductase" evidence="2">
    <location>
        <begin position="129"/>
        <end position="237"/>
    </location>
</feature>
<dbReference type="InterPro" id="IPR000683">
    <property type="entry name" value="Gfo/Idh/MocA-like_OxRdtase_N"/>
</dbReference>
<dbReference type="Pfam" id="PF01408">
    <property type="entry name" value="GFO_IDH_MocA"/>
    <property type="match status" value="1"/>
</dbReference>
<evidence type="ECO:0000313" key="4">
    <source>
        <dbReference type="Proteomes" id="UP000192907"/>
    </source>
</evidence>
<dbReference type="Gene3D" id="3.40.50.720">
    <property type="entry name" value="NAD(P)-binding Rossmann-like Domain"/>
    <property type="match status" value="1"/>
</dbReference>
<evidence type="ECO:0000259" key="1">
    <source>
        <dbReference type="Pfam" id="PF01408"/>
    </source>
</evidence>
<organism evidence="3 4">
    <name type="scientific">Pseudobacteriovorax antillogorgiicola</name>
    <dbReference type="NCBI Taxonomy" id="1513793"/>
    <lineage>
        <taxon>Bacteria</taxon>
        <taxon>Pseudomonadati</taxon>
        <taxon>Bdellovibrionota</taxon>
        <taxon>Oligoflexia</taxon>
        <taxon>Oligoflexales</taxon>
        <taxon>Pseudobacteriovoracaceae</taxon>
        <taxon>Pseudobacteriovorax</taxon>
    </lineage>
</organism>
<dbReference type="OrthoDB" id="5289637at2"/>
<dbReference type="PANTHER" id="PTHR43377">
    <property type="entry name" value="BILIVERDIN REDUCTASE A"/>
    <property type="match status" value="1"/>
</dbReference>
<dbReference type="STRING" id="1513793.SAMN06296036_13027"/>